<protein>
    <submittedName>
        <fullName evidence="1">Uncharacterized protein</fullName>
    </submittedName>
</protein>
<dbReference type="Proteomes" id="UP000610124">
    <property type="component" value="Unassembled WGS sequence"/>
</dbReference>
<accession>A0A8H9HJM7</accession>
<organism evidence="1 2">
    <name type="scientific">Kitasatospora aureofaciens</name>
    <name type="common">Streptomyces aureofaciens</name>
    <dbReference type="NCBI Taxonomy" id="1894"/>
    <lineage>
        <taxon>Bacteria</taxon>
        <taxon>Bacillati</taxon>
        <taxon>Actinomycetota</taxon>
        <taxon>Actinomycetes</taxon>
        <taxon>Kitasatosporales</taxon>
        <taxon>Streptomycetaceae</taxon>
        <taxon>Kitasatospora</taxon>
    </lineage>
</organism>
<name>A0A8H9HJM7_KITAU</name>
<dbReference type="AlphaFoldDB" id="A0A8H9HJM7"/>
<evidence type="ECO:0000313" key="1">
    <source>
        <dbReference type="EMBL" id="GGU63883.1"/>
    </source>
</evidence>
<comment type="caution">
    <text evidence="1">The sequence shown here is derived from an EMBL/GenBank/DDBJ whole genome shotgun (WGS) entry which is preliminary data.</text>
</comment>
<sequence length="233" mass="25026">MRTGAGRDRGRRGVNPLVGRRGLRHHRQVITMQPVLETGAPDEDFALWPTAAVEPYGFLVLDGRLTPQKVGSAVWRIADANEDAPEDGPAPDPPAAFLYGLLTAEHLLAPGGFRVTDGVTGAVFAPGCCNGLEEWREWLDVADGTAEGWFGHDPHAAAERHGGTVRLMVDTRAGSGQVIELPVDELRRLLAGAEQDLRDFVRLAGCWAERQLPGHARALTAALARALALEPSP</sequence>
<dbReference type="EMBL" id="BMUB01000002">
    <property type="protein sequence ID" value="GGU63883.1"/>
    <property type="molecule type" value="Genomic_DNA"/>
</dbReference>
<proteinExistence type="predicted"/>
<evidence type="ECO:0000313" key="2">
    <source>
        <dbReference type="Proteomes" id="UP000610124"/>
    </source>
</evidence>
<gene>
    <name evidence="1" type="ORF">GCM10010502_13670</name>
</gene>
<reference evidence="1 2" key="1">
    <citation type="journal article" date="2014" name="Int. J. Syst. Evol. Microbiol.">
        <title>Complete genome sequence of Corynebacterium casei LMG S-19264T (=DSM 44701T), isolated from a smear-ripened cheese.</title>
        <authorList>
            <consortium name="US DOE Joint Genome Institute (JGI-PGF)"/>
            <person name="Walter F."/>
            <person name="Albersmeier A."/>
            <person name="Kalinowski J."/>
            <person name="Ruckert C."/>
        </authorList>
    </citation>
    <scope>NUCLEOTIDE SEQUENCE [LARGE SCALE GENOMIC DNA]</scope>
    <source>
        <strain evidence="1 2">JCM 4434</strain>
    </source>
</reference>